<dbReference type="InterPro" id="IPR057207">
    <property type="entry name" value="FBXL15_LRR"/>
</dbReference>
<dbReference type="Pfam" id="PF25372">
    <property type="entry name" value="DUF7885"/>
    <property type="match status" value="1"/>
</dbReference>
<dbReference type="GO" id="GO:0019005">
    <property type="term" value="C:SCF ubiquitin ligase complex"/>
    <property type="evidence" value="ECO:0007669"/>
    <property type="project" value="TreeGrafter"/>
</dbReference>
<reference evidence="4" key="2">
    <citation type="submission" date="2019-09" db="UniProtKB">
        <authorList>
            <consortium name="WormBaseParasite"/>
        </authorList>
    </citation>
    <scope>IDENTIFICATION</scope>
</reference>
<dbReference type="Gene3D" id="3.80.10.10">
    <property type="entry name" value="Ribonuclease Inhibitor"/>
    <property type="match status" value="1"/>
</dbReference>
<dbReference type="PANTHER" id="PTHR13318">
    <property type="entry name" value="PARTNER OF PAIRED, ISOFORM B-RELATED"/>
    <property type="match status" value="1"/>
</dbReference>
<gene>
    <name evidence="2" type="ORF">HPBE_LOCUS16992</name>
</gene>
<dbReference type="EMBL" id="UZAH01029733">
    <property type="protein sequence ID" value="VDP07630.1"/>
    <property type="molecule type" value="Genomic_DNA"/>
</dbReference>
<evidence type="ECO:0000313" key="3">
    <source>
        <dbReference type="Proteomes" id="UP000050761"/>
    </source>
</evidence>
<dbReference type="AlphaFoldDB" id="A0A3P8ATM8"/>
<dbReference type="SUPFAM" id="SSF52047">
    <property type="entry name" value="RNI-like"/>
    <property type="match status" value="1"/>
</dbReference>
<dbReference type="OrthoDB" id="3219396at2759"/>
<sequence>MVEGTVVCALNIAVGISRRWYKVSRQNSLWKSADFSGDSRLNLRQLTAFIKSPLSAKVVQLRLEGYVVRSSRTYSLSTITNHALVLMTRKMENLRSLTIENANISNVAFKHMPKSLERLCLTGSIIGYCAMDDLANPAVLPRLRHLNLDYVHNLSSNSKSFQYILRKGDLVRLEVRHCNGLSNRDLMKISDFLVNLRVLNVSEIKFLNDNVLKSIARLKCLEELYMAFTGISDEGMHCLAQTESKLALLDVRGCPRITGKSLIAASEIKSLRELWILRFMVGCDAARASLKESNGLLVILDEVGALWLLGGSR</sequence>
<evidence type="ECO:0000313" key="2">
    <source>
        <dbReference type="EMBL" id="VDP07630.1"/>
    </source>
</evidence>
<organism evidence="2">
    <name type="scientific">Heligmosomoides polygyrus</name>
    <name type="common">Parasitic roundworm</name>
    <dbReference type="NCBI Taxonomy" id="6339"/>
    <lineage>
        <taxon>Eukaryota</taxon>
        <taxon>Metazoa</taxon>
        <taxon>Ecdysozoa</taxon>
        <taxon>Nematoda</taxon>
        <taxon>Chromadorea</taxon>
        <taxon>Rhabditida</taxon>
        <taxon>Rhabditina</taxon>
        <taxon>Rhabditomorpha</taxon>
        <taxon>Strongyloidea</taxon>
        <taxon>Heligmosomidae</taxon>
        <taxon>Heligmosomoides</taxon>
    </lineage>
</organism>
<feature type="domain" description="F-box/LRR-repeat protein 15-like leucin rich repeat" evidence="1">
    <location>
        <begin position="171"/>
        <end position="262"/>
    </location>
</feature>
<reference evidence="2 3" key="1">
    <citation type="submission" date="2018-11" db="EMBL/GenBank/DDBJ databases">
        <authorList>
            <consortium name="Pathogen Informatics"/>
        </authorList>
    </citation>
    <scope>NUCLEOTIDE SEQUENCE [LARGE SCALE GENOMIC DNA]</scope>
</reference>
<dbReference type="GO" id="GO:0031146">
    <property type="term" value="P:SCF-dependent proteasomal ubiquitin-dependent protein catabolic process"/>
    <property type="evidence" value="ECO:0007669"/>
    <property type="project" value="TreeGrafter"/>
</dbReference>
<dbReference type="InterPro" id="IPR032675">
    <property type="entry name" value="LRR_dom_sf"/>
</dbReference>
<evidence type="ECO:0000313" key="4">
    <source>
        <dbReference type="WBParaSite" id="HPBE_0001699301-mRNA-1"/>
    </source>
</evidence>
<evidence type="ECO:0000259" key="1">
    <source>
        <dbReference type="Pfam" id="PF25372"/>
    </source>
</evidence>
<dbReference type="Proteomes" id="UP000050761">
    <property type="component" value="Unassembled WGS sequence"/>
</dbReference>
<dbReference type="WBParaSite" id="HPBE_0001699301-mRNA-1">
    <property type="protein sequence ID" value="HPBE_0001699301-mRNA-1"/>
    <property type="gene ID" value="HPBE_0001699301"/>
</dbReference>
<keyword evidence="3" id="KW-1185">Reference proteome</keyword>
<proteinExistence type="predicted"/>
<accession>A0A3P8ATM8</accession>
<name>A0A3P8ATM8_HELPZ</name>
<protein>
    <submittedName>
        <fullName evidence="4">F-box domain-containing protein</fullName>
    </submittedName>
</protein>